<keyword evidence="5 6" id="KW-0472">Membrane</keyword>
<dbReference type="InterPro" id="IPR043428">
    <property type="entry name" value="LivM-like"/>
</dbReference>
<keyword evidence="4 6" id="KW-1133">Transmembrane helix</keyword>
<dbReference type="PANTHER" id="PTHR30482">
    <property type="entry name" value="HIGH-AFFINITY BRANCHED-CHAIN AMINO ACID TRANSPORT SYSTEM PERMEASE"/>
    <property type="match status" value="1"/>
</dbReference>
<dbReference type="GO" id="GO:0015658">
    <property type="term" value="F:branched-chain amino acid transmembrane transporter activity"/>
    <property type="evidence" value="ECO:0007669"/>
    <property type="project" value="InterPro"/>
</dbReference>
<keyword evidence="8" id="KW-1185">Reference proteome</keyword>
<dbReference type="EMBL" id="NAAD01000023">
    <property type="protein sequence ID" value="ORJ56058.1"/>
    <property type="molecule type" value="Genomic_DNA"/>
</dbReference>
<comment type="caution">
    <text evidence="7">The sequence shown here is derived from an EMBL/GenBank/DDBJ whole genome shotgun (WGS) entry which is preliminary data.</text>
</comment>
<feature type="transmembrane region" description="Helical" evidence="6">
    <location>
        <begin position="76"/>
        <end position="95"/>
    </location>
</feature>
<feature type="transmembrane region" description="Helical" evidence="6">
    <location>
        <begin position="31"/>
        <end position="56"/>
    </location>
</feature>
<dbReference type="GO" id="GO:0005886">
    <property type="term" value="C:plasma membrane"/>
    <property type="evidence" value="ECO:0007669"/>
    <property type="project" value="UniProtKB-SubCell"/>
</dbReference>
<dbReference type="OrthoDB" id="9780757at2"/>
<evidence type="ECO:0000256" key="2">
    <source>
        <dbReference type="ARBA" id="ARBA00022475"/>
    </source>
</evidence>
<dbReference type="Pfam" id="PF02653">
    <property type="entry name" value="BPD_transp_2"/>
    <property type="match status" value="1"/>
</dbReference>
<comment type="subcellular location">
    <subcellularLocation>
        <location evidence="1">Cell membrane</location>
        <topology evidence="1">Multi-pass membrane protein</topology>
    </subcellularLocation>
</comment>
<keyword evidence="3 6" id="KW-0812">Transmembrane</keyword>
<evidence type="ECO:0000313" key="8">
    <source>
        <dbReference type="Proteomes" id="UP000193136"/>
    </source>
</evidence>
<dbReference type="InterPro" id="IPR001851">
    <property type="entry name" value="ABC_transp_permease"/>
</dbReference>
<feature type="transmembrane region" description="Helical" evidence="6">
    <location>
        <begin position="6"/>
        <end position="24"/>
    </location>
</feature>
<proteinExistence type="predicted"/>
<sequence length="318" mass="34294">MNRKLWAALFLAGLAAPFLIYPVFVMQLLCFALFACAFNLLIGYTGLLSFGHAAFFGGAAYVTGYLVKNAGLTPELGVIVGTLAAGLMGYIFGILTIRRQGIYFAMITLALAQVIYFIALKAPFTGGEDGLQDVPRGMFLGLVDLGHTYHVAGKPLELNLYYFVFIIFCIGFWIIHRAIHSPFGQILKAIRENEPRAISLGYKVERLKLLAFVISASLAGTAGATKSLVFQLASLTDVSWHTSGEVVLMTLLGGLGTVLGPVVGAFTVVALQAELSAFGSWVTVVIGITFVVCVLSFRRGFVGEVLEKIRTRPPKPND</sequence>
<dbReference type="PANTHER" id="PTHR30482:SF17">
    <property type="entry name" value="ABC TRANSPORTER ATP-BINDING PROTEIN"/>
    <property type="match status" value="1"/>
</dbReference>
<feature type="transmembrane region" description="Helical" evidence="6">
    <location>
        <begin position="102"/>
        <end position="119"/>
    </location>
</feature>
<feature type="transmembrane region" description="Helical" evidence="6">
    <location>
        <begin position="278"/>
        <end position="297"/>
    </location>
</feature>
<dbReference type="CDD" id="cd06581">
    <property type="entry name" value="TM_PBP1_LivM_like"/>
    <property type="match status" value="1"/>
</dbReference>
<feature type="transmembrane region" description="Helical" evidence="6">
    <location>
        <begin position="209"/>
        <end position="234"/>
    </location>
</feature>
<evidence type="ECO:0000313" key="7">
    <source>
        <dbReference type="EMBL" id="ORJ56058.1"/>
    </source>
</evidence>
<name>A0A1X0XT63_9BACT</name>
<reference evidence="7 8" key="1">
    <citation type="submission" date="2017-03" db="EMBL/GenBank/DDBJ databases">
        <title>Genome sequence of Geothermobacter sp. EPR-M, Deep-Sea Iron Reducer.</title>
        <authorList>
            <person name="Tully B."/>
            <person name="Savalia P."/>
            <person name="Abuyen K."/>
            <person name="Baughan C."/>
            <person name="Romero E."/>
            <person name="Ronkowski C."/>
            <person name="Torres B."/>
            <person name="Tremblay J."/>
            <person name="Trujillo A."/>
            <person name="Tyler M."/>
            <person name="Perez-Rodriguez I."/>
            <person name="Amend J."/>
        </authorList>
    </citation>
    <scope>NUCLEOTIDE SEQUENCE [LARGE SCALE GENOMIC DNA]</scope>
    <source>
        <strain evidence="7 8">EPR-M</strain>
    </source>
</reference>
<evidence type="ECO:0000256" key="3">
    <source>
        <dbReference type="ARBA" id="ARBA00022692"/>
    </source>
</evidence>
<keyword evidence="2" id="KW-1003">Cell membrane</keyword>
<dbReference type="STRING" id="1969733.B5V00_14485"/>
<feature type="transmembrane region" description="Helical" evidence="6">
    <location>
        <begin position="160"/>
        <end position="179"/>
    </location>
</feature>
<evidence type="ECO:0000256" key="5">
    <source>
        <dbReference type="ARBA" id="ARBA00023136"/>
    </source>
</evidence>
<protein>
    <submittedName>
        <fullName evidence="7">Branched-chain amino acid ABC transporter permease</fullName>
    </submittedName>
</protein>
<organism evidence="7 8">
    <name type="scientific">Geothermobacter hydrogeniphilus</name>
    <dbReference type="NCBI Taxonomy" id="1969733"/>
    <lineage>
        <taxon>Bacteria</taxon>
        <taxon>Pseudomonadati</taxon>
        <taxon>Thermodesulfobacteriota</taxon>
        <taxon>Desulfuromonadia</taxon>
        <taxon>Desulfuromonadales</taxon>
        <taxon>Geothermobacteraceae</taxon>
        <taxon>Geothermobacter</taxon>
    </lineage>
</organism>
<dbReference type="AlphaFoldDB" id="A0A1X0XT63"/>
<evidence type="ECO:0000256" key="1">
    <source>
        <dbReference type="ARBA" id="ARBA00004651"/>
    </source>
</evidence>
<accession>A0A1X0XT63</accession>
<feature type="transmembrane region" description="Helical" evidence="6">
    <location>
        <begin position="246"/>
        <end position="271"/>
    </location>
</feature>
<gene>
    <name evidence="7" type="ORF">B5V00_14485</name>
</gene>
<dbReference type="Proteomes" id="UP000193136">
    <property type="component" value="Unassembled WGS sequence"/>
</dbReference>
<evidence type="ECO:0000256" key="4">
    <source>
        <dbReference type="ARBA" id="ARBA00022989"/>
    </source>
</evidence>
<evidence type="ECO:0000256" key="6">
    <source>
        <dbReference type="SAM" id="Phobius"/>
    </source>
</evidence>